<dbReference type="EMBL" id="JAGHQL010000125">
    <property type="protein sequence ID" value="KAH0538027.1"/>
    <property type="molecule type" value="Genomic_DNA"/>
</dbReference>
<reference evidence="3" key="1">
    <citation type="submission" date="2021-03" db="EMBL/GenBank/DDBJ databases">
        <title>Comparative genomics and phylogenomic investigation of the class Geoglossomycetes provide insights into ecological specialization and systematics.</title>
        <authorList>
            <person name="Melie T."/>
            <person name="Pirro S."/>
            <person name="Miller A.N."/>
            <person name="Quandt A."/>
        </authorList>
    </citation>
    <scope>NUCLEOTIDE SEQUENCE</scope>
    <source>
        <strain evidence="3">GBOQ0MN5Z8</strain>
    </source>
</reference>
<dbReference type="AlphaFoldDB" id="A0A9P8I360"/>
<keyword evidence="4" id="KW-1185">Reference proteome</keyword>
<proteinExistence type="predicted"/>
<evidence type="ECO:0000313" key="3">
    <source>
        <dbReference type="EMBL" id="KAH0538027.1"/>
    </source>
</evidence>
<evidence type="ECO:0000256" key="1">
    <source>
        <dbReference type="SAM" id="Coils"/>
    </source>
</evidence>
<feature type="domain" description="Azaphilone pigments biosynthesis cluster protein L N-terminal" evidence="2">
    <location>
        <begin position="11"/>
        <end position="204"/>
    </location>
</feature>
<evidence type="ECO:0000259" key="2">
    <source>
        <dbReference type="Pfam" id="PF17111"/>
    </source>
</evidence>
<protein>
    <recommendedName>
        <fullName evidence="2">Azaphilone pigments biosynthesis cluster protein L N-terminal domain-containing protein</fullName>
    </recommendedName>
</protein>
<dbReference type="Proteomes" id="UP000698800">
    <property type="component" value="Unassembled WGS sequence"/>
</dbReference>
<comment type="caution">
    <text evidence="3">The sequence shown here is derived from an EMBL/GenBank/DDBJ whole genome shotgun (WGS) entry which is preliminary data.</text>
</comment>
<dbReference type="Pfam" id="PF17111">
    <property type="entry name" value="PigL_N"/>
    <property type="match status" value="1"/>
</dbReference>
<accession>A0A9P8I360</accession>
<gene>
    <name evidence="3" type="ORF">FGG08_005339</name>
</gene>
<feature type="coiled-coil region" evidence="1">
    <location>
        <begin position="35"/>
        <end position="96"/>
    </location>
</feature>
<evidence type="ECO:0000313" key="4">
    <source>
        <dbReference type="Proteomes" id="UP000698800"/>
    </source>
</evidence>
<sequence length="437" mass="47916">MAAGLGEAAGIAGIISLTGQTVKATSALYIFCKSYKDVNSEIAKTNQDLKDLRDVLYQCRRLATGMADGAAPTDTVDLLTQQITRCQADVKDWNQKFASLGLEESKGAARFLKRLRVAADRSYFSRIMDRISSHKEQIALSLGVLETEAGLCSVRHSKAAKAATDALQVSQNSLQNGTFQRLDAVAKDVSKLRSEQSTSSGVLHDKLEDMEYLNSTRNGTTQMHLTAIDARLKSIQKQLQKSVLQARAGAEQPYARCMRKTPPKRLFSSRARRLEFAGLGSSLTKKPLRHLGLTPLRLVKPGILLHEKNGQLMSELLALDDEAYAKADRAQKIALIEYVGGLRLVVWLLQKQNYLSSVGVGLGRNVQSNLTLAASLTSLWESRTIREIAQAAVQYALDLFEGHVAGGIFQYTTNLVGNTGTGELFSICDRLVADLWR</sequence>
<organism evidence="3 4">
    <name type="scientific">Glutinoglossum americanum</name>
    <dbReference type="NCBI Taxonomy" id="1670608"/>
    <lineage>
        <taxon>Eukaryota</taxon>
        <taxon>Fungi</taxon>
        <taxon>Dikarya</taxon>
        <taxon>Ascomycota</taxon>
        <taxon>Pezizomycotina</taxon>
        <taxon>Geoglossomycetes</taxon>
        <taxon>Geoglossales</taxon>
        <taxon>Geoglossaceae</taxon>
        <taxon>Glutinoglossum</taxon>
    </lineage>
</organism>
<dbReference type="OrthoDB" id="5344057at2759"/>
<dbReference type="InterPro" id="IPR031348">
    <property type="entry name" value="PigL_N"/>
</dbReference>
<name>A0A9P8I360_9PEZI</name>
<keyword evidence="1" id="KW-0175">Coiled coil</keyword>